<dbReference type="Proteomes" id="UP001319827">
    <property type="component" value="Chromosome"/>
</dbReference>
<proteinExistence type="predicted"/>
<name>A0ABM8HX25_9BACT</name>
<dbReference type="EMBL" id="AP024355">
    <property type="protein sequence ID" value="BCR05277.1"/>
    <property type="molecule type" value="Genomic_DNA"/>
</dbReference>
<organism evidence="1 2">
    <name type="scientific">Desulfuromonas versatilis</name>
    <dbReference type="NCBI Taxonomy" id="2802975"/>
    <lineage>
        <taxon>Bacteria</taxon>
        <taxon>Pseudomonadati</taxon>
        <taxon>Thermodesulfobacteriota</taxon>
        <taxon>Desulfuromonadia</taxon>
        <taxon>Desulfuromonadales</taxon>
        <taxon>Desulfuromonadaceae</taxon>
        <taxon>Desulfuromonas</taxon>
    </lineage>
</organism>
<dbReference type="GO" id="GO:0016740">
    <property type="term" value="F:transferase activity"/>
    <property type="evidence" value="ECO:0007669"/>
    <property type="project" value="UniProtKB-KW"/>
</dbReference>
<accession>A0ABM8HX25</accession>
<protein>
    <submittedName>
        <fullName evidence="1">Glycosyl transferase family 1</fullName>
    </submittedName>
</protein>
<dbReference type="Gene3D" id="3.40.50.2000">
    <property type="entry name" value="Glycogen Phosphorylase B"/>
    <property type="match status" value="2"/>
</dbReference>
<sequence length="416" mass="47301">MLQEKSCPKEILWIKADPLHPLDSGGKIRTYQMLKEWHKRHNITYIALITKSTPNEAKERAGEYSSKQFWIPCEDEPKGSFKFYLELLKNLLFSDMPYVIDKYYKKEAHQKISEIVKEYNYDIVVLDFLSMSRNIISKDFPMAKSIVFQHNVESQIWKRHYEVSGNLLKKAYMYLQWQRYKSYEAKTCSQFAGVIAVSEADQKQFKDQFRLENVLGYVPTGVDVDFFSSCVYQPEPGHIVFLGSMDWMPNIDGIIEFSKNIYPLIRESFPTAKLTILGRNPTSAVRKLANLDNSISVTGSVDDIRPFIARAAVSVVPLRVGGGTRIKIFETMAMGVPVVSTTIGAEGLPVVDGENIFIADKSEMFASRVIELLQGQDRALEIGRAGQKLVREQFTWGPVVDKFDQMCLGVVGGVKN</sequence>
<dbReference type="PANTHER" id="PTHR12526">
    <property type="entry name" value="GLYCOSYLTRANSFERASE"/>
    <property type="match status" value="1"/>
</dbReference>
<dbReference type="CDD" id="cd03801">
    <property type="entry name" value="GT4_PimA-like"/>
    <property type="match status" value="1"/>
</dbReference>
<evidence type="ECO:0000313" key="2">
    <source>
        <dbReference type="Proteomes" id="UP001319827"/>
    </source>
</evidence>
<keyword evidence="1" id="KW-0808">Transferase</keyword>
<dbReference type="SUPFAM" id="SSF53756">
    <property type="entry name" value="UDP-Glycosyltransferase/glycogen phosphorylase"/>
    <property type="match status" value="1"/>
</dbReference>
<evidence type="ECO:0000313" key="1">
    <source>
        <dbReference type="EMBL" id="BCR05277.1"/>
    </source>
</evidence>
<dbReference type="Pfam" id="PF13692">
    <property type="entry name" value="Glyco_trans_1_4"/>
    <property type="match status" value="1"/>
</dbReference>
<gene>
    <name evidence="1" type="ORF">DESUT3_23460</name>
</gene>
<keyword evidence="2" id="KW-1185">Reference proteome</keyword>
<dbReference type="RefSeq" id="WP_221248703.1">
    <property type="nucleotide sequence ID" value="NZ_AP024355.1"/>
</dbReference>
<reference evidence="1 2" key="1">
    <citation type="journal article" date="2016" name="C (Basel)">
        <title>Selective Growth of and Electricity Production by Marine Exoelectrogenic Bacteria in Self-Aggregated Hydrogel of Microbially Reduced Graphene Oxide.</title>
        <authorList>
            <person name="Yoshida N."/>
            <person name="Goto Y."/>
            <person name="Miyata Y."/>
        </authorList>
    </citation>
    <scope>NUCLEOTIDE SEQUENCE [LARGE SCALE GENOMIC DNA]</scope>
    <source>
        <strain evidence="1 2">NIT-T3</strain>
    </source>
</reference>
<dbReference type="PANTHER" id="PTHR12526:SF600">
    <property type="entry name" value="GLYCOSYL TRANSFERASE GROUP 1"/>
    <property type="match status" value="1"/>
</dbReference>
<reference evidence="1 2" key="2">
    <citation type="journal article" date="2021" name="Int. J. Syst. Evol. Microbiol.">
        <title>Isolation and Polyphasic Characterization of Desulfuromonas versatilis sp. Nov., an Electrogenic Bacteria Capable of Versatile Metabolism Isolated from a Graphene Oxide-Reducing Enrichment Culture.</title>
        <authorList>
            <person name="Xie L."/>
            <person name="Yoshida N."/>
            <person name="Ishii S."/>
            <person name="Meng L."/>
        </authorList>
    </citation>
    <scope>NUCLEOTIDE SEQUENCE [LARGE SCALE GENOMIC DNA]</scope>
    <source>
        <strain evidence="1 2">NIT-T3</strain>
    </source>
</reference>